<keyword evidence="1" id="KW-0678">Repressor</keyword>
<keyword evidence="2" id="KW-1277">Toxin-antitoxin system</keyword>
<dbReference type="RefSeq" id="WP_188910594.1">
    <property type="nucleotide sequence ID" value="NZ_BMMF01000003.1"/>
</dbReference>
<dbReference type="SUPFAM" id="SSF55729">
    <property type="entry name" value="Acyl-CoA N-acyltransferases (Nat)"/>
    <property type="match status" value="1"/>
</dbReference>
<keyword evidence="4" id="KW-0012">Acyltransferase</keyword>
<keyword evidence="8" id="KW-1185">Reference proteome</keyword>
<evidence type="ECO:0000256" key="5">
    <source>
        <dbReference type="ARBA" id="ARBA00049880"/>
    </source>
</evidence>
<dbReference type="PANTHER" id="PTHR36449:SF1">
    <property type="entry name" value="ACETYLTRANSFERASE"/>
    <property type="match status" value="1"/>
</dbReference>
<evidence type="ECO:0000256" key="3">
    <source>
        <dbReference type="ARBA" id="ARBA00022679"/>
    </source>
</evidence>
<dbReference type="AlphaFoldDB" id="A0A917Q7E0"/>
<dbReference type="PROSITE" id="PS51186">
    <property type="entry name" value="GNAT"/>
    <property type="match status" value="1"/>
</dbReference>
<dbReference type="GO" id="GO:0016747">
    <property type="term" value="F:acyltransferase activity, transferring groups other than amino-acyl groups"/>
    <property type="evidence" value="ECO:0007669"/>
    <property type="project" value="InterPro"/>
</dbReference>
<evidence type="ECO:0000313" key="8">
    <source>
        <dbReference type="Proteomes" id="UP000600449"/>
    </source>
</evidence>
<protein>
    <submittedName>
        <fullName evidence="7">N-acetyltransferase</fullName>
    </submittedName>
</protein>
<dbReference type="Gene3D" id="3.40.630.30">
    <property type="match status" value="1"/>
</dbReference>
<dbReference type="InterPro" id="IPR016181">
    <property type="entry name" value="Acyl_CoA_acyltransferase"/>
</dbReference>
<reference evidence="7 8" key="1">
    <citation type="journal article" date="2014" name="Int. J. Syst. Evol. Microbiol.">
        <title>Complete genome sequence of Corynebacterium casei LMG S-19264T (=DSM 44701T), isolated from a smear-ripened cheese.</title>
        <authorList>
            <consortium name="US DOE Joint Genome Institute (JGI-PGF)"/>
            <person name="Walter F."/>
            <person name="Albersmeier A."/>
            <person name="Kalinowski J."/>
            <person name="Ruckert C."/>
        </authorList>
    </citation>
    <scope>NUCLEOTIDE SEQUENCE [LARGE SCALE GENOMIC DNA]</scope>
    <source>
        <strain evidence="7 8">CGMCC 1.9161</strain>
    </source>
</reference>
<dbReference type="Pfam" id="PF13508">
    <property type="entry name" value="Acetyltransf_7"/>
    <property type="match status" value="1"/>
</dbReference>
<evidence type="ECO:0000256" key="1">
    <source>
        <dbReference type="ARBA" id="ARBA00022491"/>
    </source>
</evidence>
<proteinExistence type="predicted"/>
<keyword evidence="3" id="KW-0808">Transferase</keyword>
<comment type="caution">
    <text evidence="7">The sequence shown here is derived from an EMBL/GenBank/DDBJ whole genome shotgun (WGS) entry which is preliminary data.</text>
</comment>
<accession>A0A917Q7E0</accession>
<feature type="domain" description="N-acetyltransferase" evidence="6">
    <location>
        <begin position="6"/>
        <end position="177"/>
    </location>
</feature>
<sequence>MHKTVSESLLAAPLTAPGRMNAECEVGAFACGDPVLDDWIRRRSLRRDSRGARTFAVCSDRRVAGFFCLALGLVCAPEAESRPTRDGFDPLAARSEPVPVAILRRLAVDSPWQGRGLGADLLMDALHRIVATSADLGIRAILARAVEAPARDFYRAFGFARMEQDEEMLMLPLETAEAALRGV</sequence>
<gene>
    <name evidence="7" type="ORF">GCM10011322_11760</name>
</gene>
<evidence type="ECO:0000259" key="6">
    <source>
        <dbReference type="PROSITE" id="PS51186"/>
    </source>
</evidence>
<evidence type="ECO:0000313" key="7">
    <source>
        <dbReference type="EMBL" id="GGK26923.1"/>
    </source>
</evidence>
<dbReference type="PANTHER" id="PTHR36449">
    <property type="entry name" value="ACETYLTRANSFERASE-RELATED"/>
    <property type="match status" value="1"/>
</dbReference>
<evidence type="ECO:0000256" key="2">
    <source>
        <dbReference type="ARBA" id="ARBA00022649"/>
    </source>
</evidence>
<dbReference type="Proteomes" id="UP000600449">
    <property type="component" value="Unassembled WGS sequence"/>
</dbReference>
<evidence type="ECO:0000256" key="4">
    <source>
        <dbReference type="ARBA" id="ARBA00023315"/>
    </source>
</evidence>
<name>A0A917Q7E0_9HYPH</name>
<dbReference type="EMBL" id="BMMF01000003">
    <property type="protein sequence ID" value="GGK26923.1"/>
    <property type="molecule type" value="Genomic_DNA"/>
</dbReference>
<organism evidence="7 8">
    <name type="scientific">Salinarimonas ramus</name>
    <dbReference type="NCBI Taxonomy" id="690164"/>
    <lineage>
        <taxon>Bacteria</taxon>
        <taxon>Pseudomonadati</taxon>
        <taxon>Pseudomonadota</taxon>
        <taxon>Alphaproteobacteria</taxon>
        <taxon>Hyphomicrobiales</taxon>
        <taxon>Salinarimonadaceae</taxon>
        <taxon>Salinarimonas</taxon>
    </lineage>
</organism>
<dbReference type="InterPro" id="IPR000182">
    <property type="entry name" value="GNAT_dom"/>
</dbReference>
<comment type="catalytic activity">
    <reaction evidence="5">
        <text>glycyl-tRNA(Gly) + acetyl-CoA = N-acetylglycyl-tRNA(Gly) + CoA + H(+)</text>
        <dbReference type="Rhea" id="RHEA:81867"/>
        <dbReference type="Rhea" id="RHEA-COMP:9683"/>
        <dbReference type="Rhea" id="RHEA-COMP:19766"/>
        <dbReference type="ChEBI" id="CHEBI:15378"/>
        <dbReference type="ChEBI" id="CHEBI:57287"/>
        <dbReference type="ChEBI" id="CHEBI:57288"/>
        <dbReference type="ChEBI" id="CHEBI:78522"/>
        <dbReference type="ChEBI" id="CHEBI:232036"/>
    </reaction>
</comment>